<dbReference type="STRING" id="477680.SAMN05421788_108136"/>
<keyword evidence="3" id="KW-0808">Transferase</keyword>
<accession>A0A173MDZ4</accession>
<dbReference type="GO" id="GO:0016020">
    <property type="term" value="C:membrane"/>
    <property type="evidence" value="ECO:0007669"/>
    <property type="project" value="InterPro"/>
</dbReference>
<feature type="transmembrane region" description="Helical" evidence="1">
    <location>
        <begin position="45"/>
        <end position="63"/>
    </location>
</feature>
<dbReference type="GO" id="GO:0000155">
    <property type="term" value="F:phosphorelay sensor kinase activity"/>
    <property type="evidence" value="ECO:0007669"/>
    <property type="project" value="InterPro"/>
</dbReference>
<dbReference type="PANTHER" id="PTHR34220:SF7">
    <property type="entry name" value="SENSOR HISTIDINE KINASE YPDA"/>
    <property type="match status" value="1"/>
</dbReference>
<keyword evidence="4" id="KW-1185">Reference proteome</keyword>
<organism evidence="3 4">
    <name type="scientific">Filimonas lacunae</name>
    <dbReference type="NCBI Taxonomy" id="477680"/>
    <lineage>
        <taxon>Bacteria</taxon>
        <taxon>Pseudomonadati</taxon>
        <taxon>Bacteroidota</taxon>
        <taxon>Chitinophagia</taxon>
        <taxon>Chitinophagales</taxon>
        <taxon>Chitinophagaceae</taxon>
        <taxon>Filimonas</taxon>
    </lineage>
</organism>
<reference evidence="4" key="1">
    <citation type="submission" date="2017-01" db="EMBL/GenBank/DDBJ databases">
        <authorList>
            <person name="Varghese N."/>
            <person name="Submissions S."/>
        </authorList>
    </citation>
    <scope>NUCLEOTIDE SEQUENCE [LARGE SCALE GENOMIC DNA]</scope>
    <source>
        <strain evidence="4">DSM 21054</strain>
    </source>
</reference>
<dbReference type="PANTHER" id="PTHR34220">
    <property type="entry name" value="SENSOR HISTIDINE KINASE YPDA"/>
    <property type="match status" value="1"/>
</dbReference>
<dbReference type="KEGG" id="fln:FLA_1728"/>
<feature type="domain" description="Signal transduction histidine kinase internal region" evidence="2">
    <location>
        <begin position="159"/>
        <end position="236"/>
    </location>
</feature>
<dbReference type="SUPFAM" id="SSF55874">
    <property type="entry name" value="ATPase domain of HSP90 chaperone/DNA topoisomerase II/histidine kinase"/>
    <property type="match status" value="1"/>
</dbReference>
<feature type="transmembrane region" description="Helical" evidence="1">
    <location>
        <begin position="75"/>
        <end position="93"/>
    </location>
</feature>
<evidence type="ECO:0000259" key="2">
    <source>
        <dbReference type="Pfam" id="PF06580"/>
    </source>
</evidence>
<dbReference type="RefSeq" id="WP_076381164.1">
    <property type="nucleotide sequence ID" value="NZ_AP017422.1"/>
</dbReference>
<evidence type="ECO:0000313" key="4">
    <source>
        <dbReference type="Proteomes" id="UP000186917"/>
    </source>
</evidence>
<feature type="transmembrane region" description="Helical" evidence="1">
    <location>
        <begin position="119"/>
        <end position="138"/>
    </location>
</feature>
<name>A0A173MDZ4_9BACT</name>
<evidence type="ECO:0000313" key="3">
    <source>
        <dbReference type="EMBL" id="SIT28808.1"/>
    </source>
</evidence>
<keyword evidence="1" id="KW-1133">Transmembrane helix</keyword>
<keyword evidence="1" id="KW-0472">Membrane</keyword>
<dbReference type="InterPro" id="IPR010559">
    <property type="entry name" value="Sig_transdc_His_kin_internal"/>
</dbReference>
<evidence type="ECO:0000256" key="1">
    <source>
        <dbReference type="SAM" id="Phobius"/>
    </source>
</evidence>
<dbReference type="Gene3D" id="3.30.565.10">
    <property type="entry name" value="Histidine kinase-like ATPase, C-terminal domain"/>
    <property type="match status" value="1"/>
</dbReference>
<dbReference type="OrthoDB" id="9792992at2"/>
<keyword evidence="3" id="KW-0418">Kinase</keyword>
<protein>
    <submittedName>
        <fullName evidence="3">Histidine kinase</fullName>
    </submittedName>
</protein>
<proteinExistence type="predicted"/>
<keyword evidence="1" id="KW-0812">Transmembrane</keyword>
<feature type="transmembrane region" description="Helical" evidence="1">
    <location>
        <begin position="7"/>
        <end position="25"/>
    </location>
</feature>
<dbReference type="InterPro" id="IPR036890">
    <property type="entry name" value="HATPase_C_sf"/>
</dbReference>
<dbReference type="AlphaFoldDB" id="A0A173MDZ4"/>
<dbReference type="Pfam" id="PF06580">
    <property type="entry name" value="His_kinase"/>
    <property type="match status" value="1"/>
</dbReference>
<sequence length="347" mass="40073">MNPNRTYISILVHVLLWALLGFVLLTYTPLTWGVTLPQEFWLKQVFHYAVLITLFYVNARVLTPKLLLQHKTARFIMVILAVVLATMLLNYQVNKWTNIPHIIDQLLGVKKRHNGDFDIFMLLTVLLVLGISTSLTAIQSWQNDLHKHQQLQQQQVSSELSFLKAQIHPHFFFNTLNNIYSLTFIDIDTSRQALHKLSWMMRYLLYETQNDTTLLSNEIRFIKDYVELMKLRVNKNITVELNTPETLADGTIAPMLLLPFIENAFKHGISATDKGAIDIHIQQQGSKLVLEVSNNVFEISHEKIDDGGIGLTNTRRRLNLLYNNRYQLNAGPVADHQYFVHLELDLA</sequence>
<dbReference type="Proteomes" id="UP000186917">
    <property type="component" value="Unassembled WGS sequence"/>
</dbReference>
<dbReference type="InterPro" id="IPR050640">
    <property type="entry name" value="Bact_2-comp_sensor_kinase"/>
</dbReference>
<dbReference type="EMBL" id="FTOR01000008">
    <property type="protein sequence ID" value="SIT28808.1"/>
    <property type="molecule type" value="Genomic_DNA"/>
</dbReference>
<gene>
    <name evidence="3" type="ORF">SAMN05421788_108136</name>
</gene>